<feature type="domain" description="UspA" evidence="2">
    <location>
        <begin position="1"/>
        <end position="139"/>
    </location>
</feature>
<dbReference type="PRINTS" id="PR01438">
    <property type="entry name" value="UNVRSLSTRESS"/>
</dbReference>
<dbReference type="Gene3D" id="3.40.50.620">
    <property type="entry name" value="HUPs"/>
    <property type="match status" value="2"/>
</dbReference>
<dbReference type="PANTHER" id="PTHR46268:SF6">
    <property type="entry name" value="UNIVERSAL STRESS PROTEIN UP12"/>
    <property type="match status" value="1"/>
</dbReference>
<gene>
    <name evidence="3" type="ORF">BKA15_003454</name>
</gene>
<comment type="caution">
    <text evidence="3">The sequence shown here is derived from an EMBL/GenBank/DDBJ whole genome shotgun (WGS) entry which is preliminary data.</text>
</comment>
<dbReference type="CDD" id="cd00293">
    <property type="entry name" value="USP-like"/>
    <property type="match status" value="1"/>
</dbReference>
<evidence type="ECO:0000313" key="3">
    <source>
        <dbReference type="EMBL" id="NYE72125.1"/>
    </source>
</evidence>
<dbReference type="SUPFAM" id="SSF52402">
    <property type="entry name" value="Adenine nucleotide alpha hydrolases-like"/>
    <property type="match status" value="2"/>
</dbReference>
<comment type="similarity">
    <text evidence="1">Belongs to the universal stress protein A family.</text>
</comment>
<reference evidence="3 4" key="1">
    <citation type="submission" date="2020-07" db="EMBL/GenBank/DDBJ databases">
        <title>Sequencing the genomes of 1000 actinobacteria strains.</title>
        <authorList>
            <person name="Klenk H.-P."/>
        </authorList>
    </citation>
    <scope>NUCLEOTIDE SEQUENCE [LARGE SCALE GENOMIC DNA]</scope>
    <source>
        <strain evidence="3 4">DSM 22083</strain>
    </source>
</reference>
<dbReference type="PANTHER" id="PTHR46268">
    <property type="entry name" value="STRESS RESPONSE PROTEIN NHAX"/>
    <property type="match status" value="1"/>
</dbReference>
<evidence type="ECO:0000313" key="4">
    <source>
        <dbReference type="Proteomes" id="UP000569914"/>
    </source>
</evidence>
<evidence type="ECO:0000256" key="1">
    <source>
        <dbReference type="ARBA" id="ARBA00008791"/>
    </source>
</evidence>
<keyword evidence="4" id="KW-1185">Reference proteome</keyword>
<dbReference type="RefSeq" id="WP_179752738.1">
    <property type="nucleotide sequence ID" value="NZ_JACCBU010000001.1"/>
</dbReference>
<proteinExistence type="inferred from homology"/>
<dbReference type="InterPro" id="IPR014729">
    <property type="entry name" value="Rossmann-like_a/b/a_fold"/>
</dbReference>
<organism evidence="3 4">
    <name type="scientific">Microlunatus parietis</name>
    <dbReference type="NCBI Taxonomy" id="682979"/>
    <lineage>
        <taxon>Bacteria</taxon>
        <taxon>Bacillati</taxon>
        <taxon>Actinomycetota</taxon>
        <taxon>Actinomycetes</taxon>
        <taxon>Propionibacteriales</taxon>
        <taxon>Propionibacteriaceae</taxon>
        <taxon>Microlunatus</taxon>
    </lineage>
</organism>
<sequence>MTATIVVGLDGSPAVTALRWAATEACLRGWSLRLVYALRMPHAVRPFGGSDVQPPAFLQKRAEDALAEACDRVVSQAPWVEVETSVATRPALDALMHASRDAELVVVGTRGRGALGALAFGSVSSRLAARASCPVVVVPPACPTLLDHGSIVVGVDGSVHGDAALRFALVEAAHRSARVVVLHTYHVTLSGAIQDPYLDWDAAEREYRDAQTLAQETVGRALAATGLAVPVVARAVAGRPADAVIKAARLAALVVVGSRGHGSLHNLLLGSVSQGVLHHATRPVAVVRASASS</sequence>
<dbReference type="EMBL" id="JACCBU010000001">
    <property type="protein sequence ID" value="NYE72125.1"/>
    <property type="molecule type" value="Genomic_DNA"/>
</dbReference>
<dbReference type="Pfam" id="PF00582">
    <property type="entry name" value="Usp"/>
    <property type="match status" value="2"/>
</dbReference>
<dbReference type="InterPro" id="IPR006016">
    <property type="entry name" value="UspA"/>
</dbReference>
<protein>
    <submittedName>
        <fullName evidence="3">Nucleotide-binding universal stress UspA family protein</fullName>
    </submittedName>
</protein>
<accession>A0A7Y9I8B4</accession>
<dbReference type="InterPro" id="IPR006015">
    <property type="entry name" value="Universal_stress_UspA"/>
</dbReference>
<dbReference type="AlphaFoldDB" id="A0A7Y9I8B4"/>
<name>A0A7Y9I8B4_9ACTN</name>
<feature type="domain" description="UspA" evidence="2">
    <location>
        <begin position="150"/>
        <end position="288"/>
    </location>
</feature>
<evidence type="ECO:0000259" key="2">
    <source>
        <dbReference type="Pfam" id="PF00582"/>
    </source>
</evidence>
<dbReference type="Proteomes" id="UP000569914">
    <property type="component" value="Unassembled WGS sequence"/>
</dbReference>